<name>A0A0V1G287_TRIPS</name>
<gene>
    <name evidence="1" type="ORF">T4D_5332</name>
</gene>
<dbReference type="EMBL" id="JYDT01000008">
    <property type="protein sequence ID" value="KRY92289.1"/>
    <property type="molecule type" value="Genomic_DNA"/>
</dbReference>
<dbReference type="OrthoDB" id="10297419at2759"/>
<feature type="non-terminal residue" evidence="1">
    <location>
        <position position="1"/>
    </location>
</feature>
<sequence>LTEYPRNQGYNNWQQVCRDGRTKDDIACSAEHRVGSNNGSARFLIEGDRILQFRSYLEINFINDSNLMGSCLLTSLTSKAFEEL</sequence>
<organism evidence="1 2">
    <name type="scientific">Trichinella pseudospiralis</name>
    <name type="common">Parasitic roundworm</name>
    <dbReference type="NCBI Taxonomy" id="6337"/>
    <lineage>
        <taxon>Eukaryota</taxon>
        <taxon>Metazoa</taxon>
        <taxon>Ecdysozoa</taxon>
        <taxon>Nematoda</taxon>
        <taxon>Enoplea</taxon>
        <taxon>Dorylaimia</taxon>
        <taxon>Trichinellida</taxon>
        <taxon>Trichinellidae</taxon>
        <taxon>Trichinella</taxon>
    </lineage>
</organism>
<dbReference type="AlphaFoldDB" id="A0A0V1G287"/>
<accession>A0A0V1G287</accession>
<reference evidence="1 2" key="1">
    <citation type="submission" date="2015-01" db="EMBL/GenBank/DDBJ databases">
        <title>Evolution of Trichinella species and genotypes.</title>
        <authorList>
            <person name="Korhonen P.K."/>
            <person name="Edoardo P."/>
            <person name="Giuseppe L.R."/>
            <person name="Gasser R.B."/>
        </authorList>
    </citation>
    <scope>NUCLEOTIDE SEQUENCE [LARGE SCALE GENOMIC DNA]</scope>
    <source>
        <strain evidence="1">ISS470</strain>
    </source>
</reference>
<evidence type="ECO:0000313" key="2">
    <source>
        <dbReference type="Proteomes" id="UP000054995"/>
    </source>
</evidence>
<comment type="caution">
    <text evidence="1">The sequence shown here is derived from an EMBL/GenBank/DDBJ whole genome shotgun (WGS) entry which is preliminary data.</text>
</comment>
<proteinExistence type="predicted"/>
<protein>
    <submittedName>
        <fullName evidence="1">Uncharacterized protein</fullName>
    </submittedName>
</protein>
<dbReference type="Proteomes" id="UP000054995">
    <property type="component" value="Unassembled WGS sequence"/>
</dbReference>
<keyword evidence="2" id="KW-1185">Reference proteome</keyword>
<evidence type="ECO:0000313" key="1">
    <source>
        <dbReference type="EMBL" id="KRY92289.1"/>
    </source>
</evidence>